<name>A0A2T0SSA0_9PSEU</name>
<sequence>MDPMELAQDSSSEDSTERNIPRGLRDGFRAYATVHEEDYRRIFQSGAVVFDTNALLNLYRYTPAVCSDFLNVMSAISGRIWIPNQVAAEFWRNRDSALADFSKATNQATQALRKGLETQGQALETWANRISLSNVEKEGLLNKIREVTESTVSRISSYRGAWLEEAQDTSKDRVLLALEVLLADRVGSPFTVKEKRQAASEAVKRIEDKVPPGYEDKNKPPEKRVGDYFVWLQILSECRKRSWQDVLFVTGDTKPDWWRHDDRGNARGPRVELCEELHHDSGATLYMLQPEQFLQHAAEAAGINISTLALAEVEKVDKDAKLNRIKISYGRDRQEVLRAVGKYDQYLATQGFRPLLMGPDCPFDLVVEKGLSFYYVKYLPSPYVAHDGLGEMKIAYNEWASQFDSTGGYSVKFVALLSSAPSVSMSSMDVRDESYFVWNSFGHYMGTSGVKSIGLAEAEM</sequence>
<accession>A0A2T0SSA0</accession>
<evidence type="ECO:0000256" key="1">
    <source>
        <dbReference type="SAM" id="MobiDB-lite"/>
    </source>
</evidence>
<evidence type="ECO:0000313" key="3">
    <source>
        <dbReference type="EMBL" id="PRY36284.1"/>
    </source>
</evidence>
<reference evidence="3 4" key="1">
    <citation type="submission" date="2018-03" db="EMBL/GenBank/DDBJ databases">
        <title>Genomic Encyclopedia of Archaeal and Bacterial Type Strains, Phase II (KMG-II): from individual species to whole genera.</title>
        <authorList>
            <person name="Goeker M."/>
        </authorList>
    </citation>
    <scope>NUCLEOTIDE SEQUENCE [LARGE SCALE GENOMIC DNA]</scope>
    <source>
        <strain evidence="3 4">DSM 44720</strain>
    </source>
</reference>
<feature type="region of interest" description="Disordered" evidence="1">
    <location>
        <begin position="1"/>
        <end position="21"/>
    </location>
</feature>
<comment type="caution">
    <text evidence="3">The sequence shown here is derived from an EMBL/GenBank/DDBJ whole genome shotgun (WGS) entry which is preliminary data.</text>
</comment>
<proteinExistence type="predicted"/>
<dbReference type="AlphaFoldDB" id="A0A2T0SSA0"/>
<evidence type="ECO:0000259" key="2">
    <source>
        <dbReference type="Pfam" id="PF18476"/>
    </source>
</evidence>
<keyword evidence="4" id="KW-1185">Reference proteome</keyword>
<protein>
    <recommendedName>
        <fullName evidence="2">PIN like domain-containing protein</fullName>
    </recommendedName>
</protein>
<dbReference type="InterPro" id="IPR041578">
    <property type="entry name" value="PIN_8"/>
</dbReference>
<dbReference type="EMBL" id="PVTF01000012">
    <property type="protein sequence ID" value="PRY36284.1"/>
    <property type="molecule type" value="Genomic_DNA"/>
</dbReference>
<organism evidence="3 4">
    <name type="scientific">Umezawaea tangerina</name>
    <dbReference type="NCBI Taxonomy" id="84725"/>
    <lineage>
        <taxon>Bacteria</taxon>
        <taxon>Bacillati</taxon>
        <taxon>Actinomycetota</taxon>
        <taxon>Actinomycetes</taxon>
        <taxon>Pseudonocardiales</taxon>
        <taxon>Pseudonocardiaceae</taxon>
        <taxon>Umezawaea</taxon>
    </lineage>
</organism>
<dbReference type="Pfam" id="PF18476">
    <property type="entry name" value="PIN_8"/>
    <property type="match status" value="1"/>
</dbReference>
<evidence type="ECO:0000313" key="4">
    <source>
        <dbReference type="Proteomes" id="UP000239494"/>
    </source>
</evidence>
<dbReference type="Proteomes" id="UP000239494">
    <property type="component" value="Unassembled WGS sequence"/>
</dbReference>
<feature type="domain" description="PIN like" evidence="2">
    <location>
        <begin position="48"/>
        <end position="273"/>
    </location>
</feature>
<gene>
    <name evidence="3" type="ORF">CLV43_112211</name>
</gene>